<name>A0A919KKD0_9ACTN</name>
<sequence>MTAARDPATRGDGGRDADRWCSAAPPALRGLPVICVLAEGQQLRMRWSGQPYGGAVGSGRERAGCPVCLSVEIVVVAASDGLLVDVTEWSAEELADGVALLTELGTYGAGGRSPNGCPLRWD</sequence>
<gene>
    <name evidence="1" type="ORF">GCM10018781_02720</name>
</gene>
<reference evidence="1" key="2">
    <citation type="submission" date="2020-09" db="EMBL/GenBank/DDBJ databases">
        <authorList>
            <person name="Sun Q."/>
            <person name="Ohkuma M."/>
        </authorList>
    </citation>
    <scope>NUCLEOTIDE SEQUENCE</scope>
    <source>
        <strain evidence="1">JCM 4646</strain>
    </source>
</reference>
<organism evidence="1 2">
    <name type="scientific">Kitasatospora indigofera</name>
    <dbReference type="NCBI Taxonomy" id="67307"/>
    <lineage>
        <taxon>Bacteria</taxon>
        <taxon>Bacillati</taxon>
        <taxon>Actinomycetota</taxon>
        <taxon>Actinomycetes</taxon>
        <taxon>Kitasatosporales</taxon>
        <taxon>Streptomycetaceae</taxon>
        <taxon>Kitasatospora</taxon>
    </lineage>
</organism>
<protein>
    <submittedName>
        <fullName evidence="1">Uncharacterized protein</fullName>
    </submittedName>
</protein>
<evidence type="ECO:0000313" key="1">
    <source>
        <dbReference type="EMBL" id="GHH59475.1"/>
    </source>
</evidence>
<reference evidence="1" key="1">
    <citation type="journal article" date="2014" name="Int. J. Syst. Evol. Microbiol.">
        <title>Complete genome sequence of Corynebacterium casei LMG S-19264T (=DSM 44701T), isolated from a smear-ripened cheese.</title>
        <authorList>
            <consortium name="US DOE Joint Genome Institute (JGI-PGF)"/>
            <person name="Walter F."/>
            <person name="Albersmeier A."/>
            <person name="Kalinowski J."/>
            <person name="Ruckert C."/>
        </authorList>
    </citation>
    <scope>NUCLEOTIDE SEQUENCE</scope>
    <source>
        <strain evidence="1">JCM 4646</strain>
    </source>
</reference>
<evidence type="ECO:0000313" key="2">
    <source>
        <dbReference type="Proteomes" id="UP000617734"/>
    </source>
</evidence>
<proteinExistence type="predicted"/>
<dbReference type="Proteomes" id="UP000617734">
    <property type="component" value="Unassembled WGS sequence"/>
</dbReference>
<comment type="caution">
    <text evidence="1">The sequence shown here is derived from an EMBL/GenBank/DDBJ whole genome shotgun (WGS) entry which is preliminary data.</text>
</comment>
<dbReference type="AlphaFoldDB" id="A0A919KKD0"/>
<keyword evidence="2" id="KW-1185">Reference proteome</keyword>
<dbReference type="EMBL" id="BNBO01000001">
    <property type="protein sequence ID" value="GHH59475.1"/>
    <property type="molecule type" value="Genomic_DNA"/>
</dbReference>
<accession>A0A919KKD0</accession>